<evidence type="ECO:0000256" key="9">
    <source>
        <dbReference type="ARBA" id="ARBA00023315"/>
    </source>
</evidence>
<dbReference type="EC" id="2.3.1.180" evidence="10"/>
<keyword evidence="4 10" id="KW-0808">Transferase</keyword>
<dbReference type="RefSeq" id="WP_188814049.1">
    <property type="nucleotide sequence ID" value="NZ_BMHT01000003.1"/>
</dbReference>
<feature type="active site" evidence="10">
    <location>
        <position position="255"/>
    </location>
</feature>
<comment type="subunit">
    <text evidence="10">Homodimer.</text>
</comment>
<keyword evidence="8 10" id="KW-0511">Multifunctional enzyme</keyword>
<keyword evidence="9 10" id="KW-0012">Acyltransferase</keyword>
<feature type="domain" description="Beta-ketoacyl-[acyl-carrier-protein] synthase III C-terminal" evidence="11">
    <location>
        <begin position="239"/>
        <end position="326"/>
    </location>
</feature>
<evidence type="ECO:0000313" key="14">
    <source>
        <dbReference type="Proteomes" id="UP000632273"/>
    </source>
</evidence>
<reference evidence="14" key="1">
    <citation type="journal article" date="2019" name="Int. J. Syst. Evol. Microbiol.">
        <title>The Global Catalogue of Microorganisms (GCM) 10K type strain sequencing project: providing services to taxonomists for standard genome sequencing and annotation.</title>
        <authorList>
            <consortium name="The Broad Institute Genomics Platform"/>
            <consortium name="The Broad Institute Genome Sequencing Center for Infectious Disease"/>
            <person name="Wu L."/>
            <person name="Ma J."/>
        </authorList>
    </citation>
    <scope>NUCLEOTIDE SEQUENCE [LARGE SCALE GENOMIC DNA]</scope>
    <source>
        <strain evidence="14">CGMCC 1.15197</strain>
    </source>
</reference>
<accession>A0ABQ1U550</accession>
<dbReference type="InterPro" id="IPR016039">
    <property type="entry name" value="Thiolase-like"/>
</dbReference>
<evidence type="ECO:0000256" key="8">
    <source>
        <dbReference type="ARBA" id="ARBA00023268"/>
    </source>
</evidence>
<dbReference type="Proteomes" id="UP000632273">
    <property type="component" value="Unassembled WGS sequence"/>
</dbReference>
<evidence type="ECO:0000259" key="11">
    <source>
        <dbReference type="Pfam" id="PF08541"/>
    </source>
</evidence>
<evidence type="ECO:0000313" key="13">
    <source>
        <dbReference type="EMBL" id="GGF10639.1"/>
    </source>
</evidence>
<keyword evidence="7 10" id="KW-0275">Fatty acid biosynthesis</keyword>
<dbReference type="Pfam" id="PF08545">
    <property type="entry name" value="ACP_syn_III"/>
    <property type="match status" value="1"/>
</dbReference>
<dbReference type="NCBIfam" id="TIGR00747">
    <property type="entry name" value="fabH"/>
    <property type="match status" value="1"/>
</dbReference>
<gene>
    <name evidence="13" type="primary">fabH3</name>
    <name evidence="10" type="synonym">fabH</name>
    <name evidence="13" type="ORF">GCM10011383_22240</name>
</gene>
<keyword evidence="5 10" id="KW-0276">Fatty acid metabolism</keyword>
<dbReference type="PANTHER" id="PTHR34069:SF2">
    <property type="entry name" value="BETA-KETOACYL-[ACYL-CARRIER-PROTEIN] SYNTHASE III"/>
    <property type="match status" value="1"/>
</dbReference>
<proteinExistence type="inferred from homology"/>
<name>A0ABQ1U550_9BACT</name>
<dbReference type="EMBL" id="BMHT01000003">
    <property type="protein sequence ID" value="GGF10639.1"/>
    <property type="molecule type" value="Genomic_DNA"/>
</dbReference>
<evidence type="ECO:0000256" key="2">
    <source>
        <dbReference type="ARBA" id="ARBA00022490"/>
    </source>
</evidence>
<dbReference type="NCBIfam" id="NF006829">
    <property type="entry name" value="PRK09352.1"/>
    <property type="match status" value="1"/>
</dbReference>
<comment type="similarity">
    <text evidence="1 10">Belongs to the thiolase-like superfamily. FabH family.</text>
</comment>
<dbReference type="InterPro" id="IPR013751">
    <property type="entry name" value="ACP_syn_III_N"/>
</dbReference>
<evidence type="ECO:0000259" key="12">
    <source>
        <dbReference type="Pfam" id="PF08545"/>
    </source>
</evidence>
<dbReference type="Pfam" id="PF08541">
    <property type="entry name" value="ACP_syn_III_C"/>
    <property type="match status" value="1"/>
</dbReference>
<comment type="catalytic activity">
    <reaction evidence="10">
        <text>malonyl-[ACP] + acetyl-CoA + H(+) = 3-oxobutanoyl-[ACP] + CO2 + CoA</text>
        <dbReference type="Rhea" id="RHEA:12080"/>
        <dbReference type="Rhea" id="RHEA-COMP:9623"/>
        <dbReference type="Rhea" id="RHEA-COMP:9625"/>
        <dbReference type="ChEBI" id="CHEBI:15378"/>
        <dbReference type="ChEBI" id="CHEBI:16526"/>
        <dbReference type="ChEBI" id="CHEBI:57287"/>
        <dbReference type="ChEBI" id="CHEBI:57288"/>
        <dbReference type="ChEBI" id="CHEBI:78449"/>
        <dbReference type="ChEBI" id="CHEBI:78450"/>
        <dbReference type="EC" id="2.3.1.180"/>
    </reaction>
</comment>
<feature type="active site" evidence="10">
    <location>
        <position position="115"/>
    </location>
</feature>
<evidence type="ECO:0000256" key="4">
    <source>
        <dbReference type="ARBA" id="ARBA00022679"/>
    </source>
</evidence>
<dbReference type="InterPro" id="IPR013747">
    <property type="entry name" value="ACP_syn_III_C"/>
</dbReference>
<dbReference type="CDD" id="cd00830">
    <property type="entry name" value="KAS_III"/>
    <property type="match status" value="1"/>
</dbReference>
<dbReference type="InterPro" id="IPR004655">
    <property type="entry name" value="FabH"/>
</dbReference>
<organism evidence="13 14">
    <name type="scientific">Hymenobacter cavernae</name>
    <dbReference type="NCBI Taxonomy" id="2044852"/>
    <lineage>
        <taxon>Bacteria</taxon>
        <taxon>Pseudomonadati</taxon>
        <taxon>Bacteroidota</taxon>
        <taxon>Cytophagia</taxon>
        <taxon>Cytophagales</taxon>
        <taxon>Hymenobacteraceae</taxon>
        <taxon>Hymenobacter</taxon>
    </lineage>
</organism>
<dbReference type="PANTHER" id="PTHR34069">
    <property type="entry name" value="3-OXOACYL-[ACYL-CARRIER-PROTEIN] SYNTHASE 3"/>
    <property type="match status" value="1"/>
</dbReference>
<feature type="active site" evidence="10">
    <location>
        <position position="285"/>
    </location>
</feature>
<evidence type="ECO:0000256" key="6">
    <source>
        <dbReference type="ARBA" id="ARBA00023098"/>
    </source>
</evidence>
<dbReference type="Gene3D" id="3.40.47.10">
    <property type="match status" value="1"/>
</dbReference>
<sequence length="341" mass="36757">MKITAAITGVGAYVPDYILTNKELETLVETTDEWIVSRTGIEERHILKGENQGTSVMGVKAVEQLLAKTGTKPEEIDLVICATTTPDLVFPATANIISAAVGINNAFSFDMQAACSGFIFALTTGAQFIQTGAYKKVIVIGADKMSSIIDYTDRATCIIFGDGAGAVLLEPNTEGLGLQDQVLCSDGNGEPYLHQKAGGSRRPSSAETVAHREHYVHQEGATVFKFAVKNMADVAHQVMERNSLTADDVAWLVPHQANKRIIDATAHRMGVGEEKVMLNIHRYGNTTNGTIPLCLADYESKLHKGDNLIIAAFGGGFTWGALYLKWAYDPKPDPQSAHVMG</sequence>
<evidence type="ECO:0000256" key="3">
    <source>
        <dbReference type="ARBA" id="ARBA00022516"/>
    </source>
</evidence>
<dbReference type="SUPFAM" id="SSF53901">
    <property type="entry name" value="Thiolase-like"/>
    <property type="match status" value="1"/>
</dbReference>
<keyword evidence="2 10" id="KW-0963">Cytoplasm</keyword>
<comment type="domain">
    <text evidence="10">The last Arg residue of the ACP-binding site is essential for the weak association between ACP/AcpP and FabH.</text>
</comment>
<comment type="function">
    <text evidence="10">Catalyzes the condensation reaction of fatty acid synthesis by the addition to an acyl acceptor of two carbons from malonyl-ACP. Catalyzes the first condensation reaction which initiates fatty acid synthesis and may therefore play a role in governing the total rate of fatty acid production. Possesses both acetoacetyl-ACP synthase and acetyl transacylase activities. Its substrate specificity determines the biosynthesis of branched-chain and/or straight-chain of fatty acids.</text>
</comment>
<evidence type="ECO:0000256" key="5">
    <source>
        <dbReference type="ARBA" id="ARBA00022832"/>
    </source>
</evidence>
<dbReference type="HAMAP" id="MF_01815">
    <property type="entry name" value="FabH"/>
    <property type="match status" value="1"/>
</dbReference>
<keyword evidence="14" id="KW-1185">Reference proteome</keyword>
<evidence type="ECO:0000256" key="1">
    <source>
        <dbReference type="ARBA" id="ARBA00008642"/>
    </source>
</evidence>
<comment type="pathway">
    <text evidence="10">Lipid metabolism; fatty acid biosynthesis.</text>
</comment>
<comment type="subcellular location">
    <subcellularLocation>
        <location evidence="10">Cytoplasm</location>
    </subcellularLocation>
</comment>
<protein>
    <recommendedName>
        <fullName evidence="10">Beta-ketoacyl-[acyl-carrier-protein] synthase III</fullName>
        <shortName evidence="10">Beta-ketoacyl-ACP synthase III</shortName>
        <shortName evidence="10">KAS III</shortName>
        <ecNumber evidence="10">2.3.1.180</ecNumber>
    </recommendedName>
    <alternativeName>
        <fullName evidence="10">3-oxoacyl-[acyl-carrier-protein] synthase 3</fullName>
    </alternativeName>
    <alternativeName>
        <fullName evidence="10">3-oxoacyl-[acyl-carrier-protein] synthase III</fullName>
    </alternativeName>
</protein>
<keyword evidence="6 10" id="KW-0443">Lipid metabolism</keyword>
<comment type="caution">
    <text evidence="13">The sequence shown here is derived from an EMBL/GenBank/DDBJ whole genome shotgun (WGS) entry which is preliminary data.</text>
</comment>
<keyword evidence="3 10" id="KW-0444">Lipid biosynthesis</keyword>
<evidence type="ECO:0000256" key="7">
    <source>
        <dbReference type="ARBA" id="ARBA00023160"/>
    </source>
</evidence>
<feature type="region of interest" description="ACP-binding" evidence="10">
    <location>
        <begin position="256"/>
        <end position="260"/>
    </location>
</feature>
<feature type="domain" description="Beta-ketoacyl-[acyl-carrier-protein] synthase III N-terminal" evidence="12">
    <location>
        <begin position="109"/>
        <end position="187"/>
    </location>
</feature>
<evidence type="ECO:0000256" key="10">
    <source>
        <dbReference type="HAMAP-Rule" id="MF_01815"/>
    </source>
</evidence>